<evidence type="ECO:0000313" key="3">
    <source>
        <dbReference type="EMBL" id="RZT02279.1"/>
    </source>
</evidence>
<sequence>MKAAIAGCGIIAAVHARCLAGMKDAELTAFADIRPERAQEFAKEYGGNAYASIDEMLEKEQIDVLHICLPHYLHVPVAIQALNAGVNVFMEKPPAISREQLKQLQAAEESSEAKLGICFQNRYNPCTQAVKDLVRSGKPGKILGVRGVVTWSRGVEYYQDSGWRGTLDKEGGGALINQSVHTLDLMAYLAGTPVTVEASAGNHHLKNVIEVEDMMEAYIRFEGGAVGCFYATTAYSSNPKPLIELDCENMTIRMEDPDAVIYYPDGTKEEMKLPVVMGYGKSYWGSGHDACIRDFYGCLKEGKEFWLNLRTLDETIRLMLAVYESARGAGETTV</sequence>
<evidence type="ECO:0000259" key="2">
    <source>
        <dbReference type="Pfam" id="PF22725"/>
    </source>
</evidence>
<dbReference type="SUPFAM" id="SSF55347">
    <property type="entry name" value="Glyceraldehyde-3-phosphate dehydrogenase-like, C-terminal domain"/>
    <property type="match status" value="1"/>
</dbReference>
<dbReference type="Pfam" id="PF22725">
    <property type="entry name" value="GFO_IDH_MocA_C3"/>
    <property type="match status" value="1"/>
</dbReference>
<dbReference type="InterPro" id="IPR052515">
    <property type="entry name" value="Gfo/Idh/MocA_Oxidoreductase"/>
</dbReference>
<dbReference type="AlphaFoldDB" id="A0A4Q7PMW3"/>
<dbReference type="Proteomes" id="UP000292927">
    <property type="component" value="Unassembled WGS sequence"/>
</dbReference>
<dbReference type="PANTHER" id="PTHR43249">
    <property type="entry name" value="UDP-N-ACETYL-2-AMINO-2-DEOXY-D-GLUCURONATE OXIDASE"/>
    <property type="match status" value="1"/>
</dbReference>
<keyword evidence="4" id="KW-1185">Reference proteome</keyword>
<gene>
    <name evidence="3" type="ORF">EV209_0390</name>
</gene>
<evidence type="ECO:0000313" key="4">
    <source>
        <dbReference type="Proteomes" id="UP000292927"/>
    </source>
</evidence>
<dbReference type="InterPro" id="IPR000683">
    <property type="entry name" value="Gfo/Idh/MocA-like_OxRdtase_N"/>
</dbReference>
<feature type="domain" description="Gfo/Idh/MocA-like oxidoreductase N-terminal" evidence="1">
    <location>
        <begin position="2"/>
        <end position="115"/>
    </location>
</feature>
<dbReference type="InterPro" id="IPR055170">
    <property type="entry name" value="GFO_IDH_MocA-like_dom"/>
</dbReference>
<accession>A0A4Q7PMW3</accession>
<reference evidence="3 4" key="1">
    <citation type="submission" date="2019-02" db="EMBL/GenBank/DDBJ databases">
        <title>Genomic Encyclopedia of Type Strains, Phase IV (KMG-IV): sequencing the most valuable type-strain genomes for metagenomic binning, comparative biology and taxonomic classification.</title>
        <authorList>
            <person name="Goeker M."/>
        </authorList>
    </citation>
    <scope>NUCLEOTIDE SEQUENCE [LARGE SCALE GENOMIC DNA]</scope>
    <source>
        <strain evidence="3 4">DSM 29486</strain>
    </source>
</reference>
<dbReference type="PANTHER" id="PTHR43249:SF1">
    <property type="entry name" value="D-GLUCOSIDE 3-DEHYDROGENASE"/>
    <property type="match status" value="1"/>
</dbReference>
<feature type="domain" description="GFO/IDH/MocA-like oxidoreductase" evidence="2">
    <location>
        <begin position="128"/>
        <end position="252"/>
    </location>
</feature>
<organism evidence="3 4">
    <name type="scientific">Cuneatibacter caecimuris</name>
    <dbReference type="NCBI Taxonomy" id="1796618"/>
    <lineage>
        <taxon>Bacteria</taxon>
        <taxon>Bacillati</taxon>
        <taxon>Bacillota</taxon>
        <taxon>Clostridia</taxon>
        <taxon>Lachnospirales</taxon>
        <taxon>Lachnospiraceae</taxon>
        <taxon>Cuneatibacter</taxon>
    </lineage>
</organism>
<dbReference type="SUPFAM" id="SSF51735">
    <property type="entry name" value="NAD(P)-binding Rossmann-fold domains"/>
    <property type="match status" value="1"/>
</dbReference>
<evidence type="ECO:0000259" key="1">
    <source>
        <dbReference type="Pfam" id="PF01408"/>
    </source>
</evidence>
<comment type="caution">
    <text evidence="3">The sequence shown here is derived from an EMBL/GenBank/DDBJ whole genome shotgun (WGS) entry which is preliminary data.</text>
</comment>
<protein>
    <submittedName>
        <fullName evidence="3">Putative dehydrogenase</fullName>
    </submittedName>
</protein>
<dbReference type="InterPro" id="IPR036291">
    <property type="entry name" value="NAD(P)-bd_dom_sf"/>
</dbReference>
<proteinExistence type="predicted"/>
<name>A0A4Q7PMW3_9FIRM</name>
<dbReference type="GO" id="GO:0000166">
    <property type="term" value="F:nucleotide binding"/>
    <property type="evidence" value="ECO:0007669"/>
    <property type="project" value="InterPro"/>
</dbReference>
<dbReference type="EMBL" id="SGXF01000001">
    <property type="protein sequence ID" value="RZT02279.1"/>
    <property type="molecule type" value="Genomic_DNA"/>
</dbReference>
<dbReference type="OrthoDB" id="9781966at2"/>
<dbReference type="Pfam" id="PF01408">
    <property type="entry name" value="GFO_IDH_MocA"/>
    <property type="match status" value="1"/>
</dbReference>
<dbReference type="RefSeq" id="WP_130432515.1">
    <property type="nucleotide sequence ID" value="NZ_SGXF01000001.1"/>
</dbReference>
<dbReference type="Gene3D" id="3.30.360.10">
    <property type="entry name" value="Dihydrodipicolinate Reductase, domain 2"/>
    <property type="match status" value="1"/>
</dbReference>
<dbReference type="Gene3D" id="3.40.50.720">
    <property type="entry name" value="NAD(P)-binding Rossmann-like Domain"/>
    <property type="match status" value="1"/>
</dbReference>